<evidence type="ECO:0000313" key="2">
    <source>
        <dbReference type="EMBL" id="GAB0199878.1"/>
    </source>
</evidence>
<dbReference type="AlphaFoldDB" id="A0ABC9XQ64"/>
<reference evidence="2 3" key="1">
    <citation type="submission" date="2024-06" db="EMBL/GenBank/DDBJ databases">
        <title>The draft genome of Grus japonensis, version 3.</title>
        <authorList>
            <person name="Nabeshima K."/>
            <person name="Suzuki S."/>
            <person name="Onuma M."/>
        </authorList>
    </citation>
    <scope>NUCLEOTIDE SEQUENCE [LARGE SCALE GENOMIC DNA]</scope>
    <source>
        <strain evidence="2 3">451A</strain>
    </source>
</reference>
<dbReference type="PANTHER" id="PTHR14817">
    <property type="entry name" value="COILED-COIL DOMAIN-CONTAINING PROTEIN 15"/>
    <property type="match status" value="1"/>
</dbReference>
<comment type="caution">
    <text evidence="2">The sequence shown here is derived from an EMBL/GenBank/DDBJ whole genome shotgun (WGS) entry which is preliminary data.</text>
</comment>
<feature type="region of interest" description="Disordered" evidence="1">
    <location>
        <begin position="186"/>
        <end position="215"/>
    </location>
</feature>
<feature type="compositionally biased region" description="Basic and acidic residues" evidence="1">
    <location>
        <begin position="7"/>
        <end position="17"/>
    </location>
</feature>
<evidence type="ECO:0000256" key="1">
    <source>
        <dbReference type="SAM" id="MobiDB-lite"/>
    </source>
</evidence>
<sequence length="477" mass="54295">MVPPLKEQPRGGREHPGGHQARPLWQSWRVLAERNQSVAPVGVWVEGAPGEPEESVAFASAFRVEEELKEQQREKAASLSRFQGEVKRRVNQQVRMRRKQQLQKSCEAAERESSVAAQYSDSALHLTPRKNTCLFRSHPAPAIGDAGARTVPAQWQGAQCEPFQQQATELSKTVRQVRRKLASCKTVPEGAGPPELPGGVWRREKPESCKTGTAPAEDEGEELLLAGHHDLPAELQGQAERDDDFYIKIEFEKVCDGLVKDSSLPAPPQRLHADYRAPLVLWAGADQEETKKQRQHEYLRYRRLFMNVEREQVKEQQRQKERQRRIAEIKSKKENQRRVEERKMQELAGQQEPPPGEGAWEPLAQLKLEERRVKKVKDKQQRNKEYVRYIEALRAQMREKIKLYHIDLPLLCSCGSDFWDSHPDTCANNCVFYKNHTAYSQALQSVLASCVSADRSPSARPPLRGLAALCAHSGKHL</sequence>
<name>A0ABC9XQ64_GRUJA</name>
<protein>
    <submittedName>
        <fullName evidence="2">Coiled-coil domain-containing protein 15</fullName>
    </submittedName>
</protein>
<dbReference type="EMBL" id="BAAFJT010000024">
    <property type="protein sequence ID" value="GAB0199878.1"/>
    <property type="molecule type" value="Genomic_DNA"/>
</dbReference>
<feature type="compositionally biased region" description="Low complexity" evidence="1">
    <location>
        <begin position="188"/>
        <end position="199"/>
    </location>
</feature>
<proteinExistence type="predicted"/>
<feature type="region of interest" description="Disordered" evidence="1">
    <location>
        <begin position="312"/>
        <end position="360"/>
    </location>
</feature>
<organism evidence="2 3">
    <name type="scientific">Grus japonensis</name>
    <name type="common">Japanese crane</name>
    <name type="synonym">Red-crowned crane</name>
    <dbReference type="NCBI Taxonomy" id="30415"/>
    <lineage>
        <taxon>Eukaryota</taxon>
        <taxon>Metazoa</taxon>
        <taxon>Chordata</taxon>
        <taxon>Craniata</taxon>
        <taxon>Vertebrata</taxon>
        <taxon>Euteleostomi</taxon>
        <taxon>Archelosauria</taxon>
        <taxon>Archosauria</taxon>
        <taxon>Dinosauria</taxon>
        <taxon>Saurischia</taxon>
        <taxon>Theropoda</taxon>
        <taxon>Coelurosauria</taxon>
        <taxon>Aves</taxon>
        <taxon>Neognathae</taxon>
        <taxon>Neoaves</taxon>
        <taxon>Gruiformes</taxon>
        <taxon>Gruidae</taxon>
        <taxon>Grus</taxon>
    </lineage>
</organism>
<dbReference type="InterPro" id="IPR037693">
    <property type="entry name" value="CCDC15"/>
</dbReference>
<dbReference type="Proteomes" id="UP001623348">
    <property type="component" value="Unassembled WGS sequence"/>
</dbReference>
<keyword evidence="3" id="KW-1185">Reference proteome</keyword>
<accession>A0ABC9XQ64</accession>
<feature type="region of interest" description="Disordered" evidence="1">
    <location>
        <begin position="1"/>
        <end position="24"/>
    </location>
</feature>
<dbReference type="PANTHER" id="PTHR14817:SF2">
    <property type="entry name" value="COILED-COIL DOMAIN-CONTAINING PROTEIN 15"/>
    <property type="match status" value="1"/>
</dbReference>
<gene>
    <name evidence="2" type="ORF">GRJ2_002453200</name>
</gene>
<evidence type="ECO:0000313" key="3">
    <source>
        <dbReference type="Proteomes" id="UP001623348"/>
    </source>
</evidence>
<feature type="compositionally biased region" description="Basic and acidic residues" evidence="1">
    <location>
        <begin position="312"/>
        <end position="345"/>
    </location>
</feature>